<feature type="domain" description="TssC1 N-terminal" evidence="2">
    <location>
        <begin position="82"/>
        <end position="287"/>
    </location>
</feature>
<evidence type="ECO:0000313" key="5">
    <source>
        <dbReference type="Proteomes" id="UP000582981"/>
    </source>
</evidence>
<dbReference type="PANTHER" id="PTHR35565">
    <property type="entry name" value="CYTOPLASMIC PROTEIN-RELATED"/>
    <property type="match status" value="1"/>
</dbReference>
<dbReference type="EMBL" id="JACAPU010000043">
    <property type="protein sequence ID" value="NWB50410.1"/>
    <property type="molecule type" value="Genomic_DNA"/>
</dbReference>
<dbReference type="NCBIfam" id="TIGR03355">
    <property type="entry name" value="VI_chp_2"/>
    <property type="match status" value="2"/>
</dbReference>
<dbReference type="InterPro" id="IPR044032">
    <property type="entry name" value="TssC1_C"/>
</dbReference>
<accession>A0A7Y7WJ46</accession>
<comment type="caution">
    <text evidence="4">The sequence shown here is derived from an EMBL/GenBank/DDBJ whole genome shotgun (WGS) entry which is preliminary data.</text>
</comment>
<dbReference type="InterPro" id="IPR044031">
    <property type="entry name" value="TssC1_N"/>
</dbReference>
<gene>
    <name evidence="4" type="primary">tssC</name>
    <name evidence="4" type="ORF">HX829_28465</name>
</gene>
<evidence type="ECO:0000259" key="3">
    <source>
        <dbReference type="Pfam" id="PF18945"/>
    </source>
</evidence>
<evidence type="ECO:0000259" key="2">
    <source>
        <dbReference type="Pfam" id="PF05943"/>
    </source>
</evidence>
<dbReference type="AlphaFoldDB" id="A0A7Y7WJ46"/>
<dbReference type="InterPro" id="IPR010269">
    <property type="entry name" value="T6SS_TssC-like"/>
</dbReference>
<evidence type="ECO:0000256" key="1">
    <source>
        <dbReference type="SAM" id="MobiDB-lite"/>
    </source>
</evidence>
<sequence length="545" mass="59090">MPTNDPALTPAATPAADAPAPTASADQTAPTPLLESIVQAMILGAQDGVQKKYAEQMLSVFADEVGEKNVQADENMLTTISKRIADLDTLINAQLNLVLHDPSFQALEASWRGLHQLVMNTETGESLKLRLLNVTKSELQQDLEKAIDFDQSVLFKKVYEEEYGTLGGSPFSLLMGDYEFGRNSVDVKMLTNLSGVAAAAHAPLITAASPALFDLKTFADLGVPRDLSKVFESGALIEWNAFRKTEDSRYVAMVLPHYLSRLPYDPLNNPVPGMSTFVEDVNTTAGATAAAAAIAAVAAAKASGVPPESADVDAQKMVEPDSAKFLWGNAAWLLTQRITNAFAQYRWCAAIRGTEGGGTVSDLPVYQFNTQVGDLAIKCPTEVAITDRREKELDSLGFIALCHRKNSNVAVFFGGQTTNKPQTYNTFEANANARISGMLPYILAASRFAHYLKVILRDKVGSFATRDNVQTYLNNWIADYVLINDNAPQEIKAQYPLREARVDVSDVPGRPGSYTATVFLRPHFQLEELTASIRLVAALPAPVAA</sequence>
<evidence type="ECO:0000313" key="4">
    <source>
        <dbReference type="EMBL" id="NWB50410.1"/>
    </source>
</evidence>
<name>A0A7Y7WJ46_9PSED</name>
<dbReference type="RefSeq" id="WP_157815270.1">
    <property type="nucleotide sequence ID" value="NZ_JACAPU010000043.1"/>
</dbReference>
<dbReference type="Proteomes" id="UP000582981">
    <property type="component" value="Unassembled WGS sequence"/>
</dbReference>
<feature type="region of interest" description="Disordered" evidence="1">
    <location>
        <begin position="1"/>
        <end position="28"/>
    </location>
</feature>
<dbReference type="Pfam" id="PF18945">
    <property type="entry name" value="VipB_2"/>
    <property type="match status" value="1"/>
</dbReference>
<reference evidence="4 5" key="1">
    <citation type="submission" date="2020-04" db="EMBL/GenBank/DDBJ databases">
        <title>Molecular characterization of pseudomonads from Agaricus bisporus reveal novel blotch 2 pathogens in Western Europe.</title>
        <authorList>
            <person name="Taparia T."/>
            <person name="Krijger M."/>
            <person name="Haynes E."/>
            <person name="Elpinstone J.G."/>
            <person name="Noble R."/>
            <person name="Van Der Wolf J."/>
        </authorList>
    </citation>
    <scope>NUCLEOTIDE SEQUENCE [LARGE SCALE GENOMIC DNA]</scope>
    <source>
        <strain evidence="4 5">F1001</strain>
    </source>
</reference>
<feature type="domain" description="TssC1 C-terminal" evidence="3">
    <location>
        <begin position="428"/>
        <end position="539"/>
    </location>
</feature>
<feature type="domain" description="TssC1 N-terminal" evidence="2">
    <location>
        <begin position="317"/>
        <end position="418"/>
    </location>
</feature>
<protein>
    <submittedName>
        <fullName evidence="4">Type VI secretion system contractile sheath large subunit</fullName>
    </submittedName>
</protein>
<dbReference type="PANTHER" id="PTHR35565:SF3">
    <property type="entry name" value="TYPE VI SECRETION SYSTEM SHEATH PROTEIN TSSC1"/>
    <property type="match status" value="1"/>
</dbReference>
<dbReference type="Pfam" id="PF05943">
    <property type="entry name" value="VipB"/>
    <property type="match status" value="2"/>
</dbReference>
<proteinExistence type="predicted"/>
<organism evidence="4 5">
    <name type="scientific">Pseudomonas gingeri</name>
    <dbReference type="NCBI Taxonomy" id="117681"/>
    <lineage>
        <taxon>Bacteria</taxon>
        <taxon>Pseudomonadati</taxon>
        <taxon>Pseudomonadota</taxon>
        <taxon>Gammaproteobacteria</taxon>
        <taxon>Pseudomonadales</taxon>
        <taxon>Pseudomonadaceae</taxon>
        <taxon>Pseudomonas</taxon>
    </lineage>
</organism>